<dbReference type="PANTHER" id="PTHR43670:SF114">
    <property type="entry name" value="OS05G0592000 PROTEIN"/>
    <property type="match status" value="1"/>
</dbReference>
<protein>
    <submittedName>
        <fullName evidence="9">Protein RESTRICTED TEV MOVEMENT 2</fullName>
    </submittedName>
</protein>
<dbReference type="GO" id="GO:0005886">
    <property type="term" value="C:plasma membrane"/>
    <property type="evidence" value="ECO:0007669"/>
    <property type="project" value="UniProtKB-SubCell"/>
</dbReference>
<evidence type="ECO:0000256" key="7">
    <source>
        <dbReference type="SAM" id="Phobius"/>
    </source>
</evidence>
<dbReference type="GO" id="GO:0006952">
    <property type="term" value="P:defense response"/>
    <property type="evidence" value="ECO:0007669"/>
    <property type="project" value="UniProtKB-KW"/>
</dbReference>
<dbReference type="GO" id="GO:0034605">
    <property type="term" value="P:cellular response to heat"/>
    <property type="evidence" value="ECO:0007669"/>
    <property type="project" value="TreeGrafter"/>
</dbReference>
<evidence type="ECO:0000256" key="6">
    <source>
        <dbReference type="SAM" id="MobiDB-lite"/>
    </source>
</evidence>
<dbReference type="Gene3D" id="2.60.40.790">
    <property type="match status" value="1"/>
</dbReference>
<keyword evidence="7" id="KW-1133">Transmembrane helix</keyword>
<comment type="similarity">
    <text evidence="4 5">Belongs to the small heat shock protein (HSP20) family.</text>
</comment>
<dbReference type="InterPro" id="IPR008978">
    <property type="entry name" value="HSP20-like_chaperone"/>
</dbReference>
<keyword evidence="7" id="KW-0472">Membrane</keyword>
<evidence type="ECO:0000313" key="10">
    <source>
        <dbReference type="Proteomes" id="UP001327560"/>
    </source>
</evidence>
<dbReference type="CDD" id="cd06464">
    <property type="entry name" value="ACD_sHsps-like"/>
    <property type="match status" value="1"/>
</dbReference>
<proteinExistence type="inferred from homology"/>
<keyword evidence="7" id="KW-0812">Transmembrane</keyword>
<dbReference type="Proteomes" id="UP001327560">
    <property type="component" value="Chromosome 1"/>
</dbReference>
<comment type="subcellular location">
    <subcellularLocation>
        <location evidence="1">Cell membrane</location>
        <topology evidence="1">Single-pass membrane protein</topology>
    </subcellularLocation>
</comment>
<evidence type="ECO:0000256" key="4">
    <source>
        <dbReference type="PROSITE-ProRule" id="PRU00285"/>
    </source>
</evidence>
<dbReference type="Pfam" id="PF00011">
    <property type="entry name" value="HSP20"/>
    <property type="match status" value="1"/>
</dbReference>
<dbReference type="SUPFAM" id="SSF49764">
    <property type="entry name" value="HSP20-like chaperones"/>
    <property type="match status" value="1"/>
</dbReference>
<name>A0AAQ3JT60_9LILI</name>
<accession>A0AAQ3JT60</accession>
<evidence type="ECO:0000256" key="3">
    <source>
        <dbReference type="ARBA" id="ARBA00022821"/>
    </source>
</evidence>
<feature type="region of interest" description="Disordered" evidence="6">
    <location>
        <begin position="104"/>
        <end position="172"/>
    </location>
</feature>
<feature type="compositionally biased region" description="Basic and acidic residues" evidence="6">
    <location>
        <begin position="127"/>
        <end position="162"/>
    </location>
</feature>
<dbReference type="InterPro" id="IPR002068">
    <property type="entry name" value="A-crystallin/Hsp20_dom"/>
</dbReference>
<sequence length="235" mass="26783">MALAGSAPRVYDDFVPSHELVQKEDMYLIAVHLADFKKEQVKVKLKKNGKLITISGERQRLTDKRWSRFNKEFRLPGDCNTKAITAKLEGGTLYISLPRFPKANAKDHEQSLRPQEAHTTPSGDAKVGTRADHKQDDEQKITESEDKRKKEKEGSDELRDDEHGDEDATAVHAMRDGSRIELRKLKLKFRRLDFELYKTKQLVLALVVVIVAAVGLGFYLHYKLSPGERKNNGED</sequence>
<reference evidence="9 10" key="1">
    <citation type="submission" date="2023-10" db="EMBL/GenBank/DDBJ databases">
        <title>Chromosome-scale genome assembly provides insights into flower coloration mechanisms of Canna indica.</title>
        <authorList>
            <person name="Li C."/>
        </authorList>
    </citation>
    <scope>NUCLEOTIDE SEQUENCE [LARGE SCALE GENOMIC DNA]</scope>
    <source>
        <tissue evidence="9">Flower</tissue>
    </source>
</reference>
<dbReference type="AlphaFoldDB" id="A0AAQ3JT60"/>
<dbReference type="PROSITE" id="PS01031">
    <property type="entry name" value="SHSP"/>
    <property type="match status" value="1"/>
</dbReference>
<evidence type="ECO:0000259" key="8">
    <source>
        <dbReference type="PROSITE" id="PS01031"/>
    </source>
</evidence>
<dbReference type="PANTHER" id="PTHR43670">
    <property type="entry name" value="HEAT SHOCK PROTEIN 26"/>
    <property type="match status" value="1"/>
</dbReference>
<feature type="transmembrane region" description="Helical" evidence="7">
    <location>
        <begin position="202"/>
        <end position="222"/>
    </location>
</feature>
<evidence type="ECO:0000256" key="2">
    <source>
        <dbReference type="ARBA" id="ARBA00022475"/>
    </source>
</evidence>
<organism evidence="9 10">
    <name type="scientific">Canna indica</name>
    <name type="common">Indian-shot</name>
    <dbReference type="NCBI Taxonomy" id="4628"/>
    <lineage>
        <taxon>Eukaryota</taxon>
        <taxon>Viridiplantae</taxon>
        <taxon>Streptophyta</taxon>
        <taxon>Embryophyta</taxon>
        <taxon>Tracheophyta</taxon>
        <taxon>Spermatophyta</taxon>
        <taxon>Magnoliopsida</taxon>
        <taxon>Liliopsida</taxon>
        <taxon>Zingiberales</taxon>
        <taxon>Cannaceae</taxon>
        <taxon>Canna</taxon>
    </lineage>
</organism>
<keyword evidence="2" id="KW-1003">Cell membrane</keyword>
<keyword evidence="10" id="KW-1185">Reference proteome</keyword>
<keyword evidence="3" id="KW-0611">Plant defense</keyword>
<gene>
    <name evidence="9" type="ORF">Cni_G04323</name>
</gene>
<evidence type="ECO:0000256" key="5">
    <source>
        <dbReference type="RuleBase" id="RU003616"/>
    </source>
</evidence>
<dbReference type="EMBL" id="CP136890">
    <property type="protein sequence ID" value="WOK95616.1"/>
    <property type="molecule type" value="Genomic_DNA"/>
</dbReference>
<feature type="domain" description="SHSP" evidence="8">
    <location>
        <begin position="9"/>
        <end position="115"/>
    </location>
</feature>
<evidence type="ECO:0000313" key="9">
    <source>
        <dbReference type="EMBL" id="WOK95616.1"/>
    </source>
</evidence>
<evidence type="ECO:0000256" key="1">
    <source>
        <dbReference type="ARBA" id="ARBA00004162"/>
    </source>
</evidence>